<accession>A0ACC2I397</accession>
<proteinExistence type="predicted"/>
<comment type="caution">
    <text evidence="1">The sequence shown here is derived from an EMBL/GenBank/DDBJ whole genome shotgun (WGS) entry which is preliminary data.</text>
</comment>
<name>A0ACC2I397_9PLEO</name>
<organism evidence="1 2">
    <name type="scientific">Boeremia exigua</name>
    <dbReference type="NCBI Taxonomy" id="749465"/>
    <lineage>
        <taxon>Eukaryota</taxon>
        <taxon>Fungi</taxon>
        <taxon>Dikarya</taxon>
        <taxon>Ascomycota</taxon>
        <taxon>Pezizomycotina</taxon>
        <taxon>Dothideomycetes</taxon>
        <taxon>Pleosporomycetidae</taxon>
        <taxon>Pleosporales</taxon>
        <taxon>Pleosporineae</taxon>
        <taxon>Didymellaceae</taxon>
        <taxon>Boeremia</taxon>
    </lineage>
</organism>
<reference evidence="1" key="1">
    <citation type="submission" date="2022-11" db="EMBL/GenBank/DDBJ databases">
        <title>Genome Sequence of Boeremia exigua.</title>
        <authorList>
            <person name="Buettner E."/>
        </authorList>
    </citation>
    <scope>NUCLEOTIDE SEQUENCE</scope>
    <source>
        <strain evidence="1">CU02</strain>
    </source>
</reference>
<evidence type="ECO:0000313" key="1">
    <source>
        <dbReference type="EMBL" id="KAJ8109750.1"/>
    </source>
</evidence>
<protein>
    <submittedName>
        <fullName evidence="1">Uncharacterized protein</fullName>
    </submittedName>
</protein>
<gene>
    <name evidence="1" type="ORF">OPT61_g7228</name>
</gene>
<dbReference type="Proteomes" id="UP001153331">
    <property type="component" value="Unassembled WGS sequence"/>
</dbReference>
<dbReference type="EMBL" id="JAPHNI010000576">
    <property type="protein sequence ID" value="KAJ8109750.1"/>
    <property type="molecule type" value="Genomic_DNA"/>
</dbReference>
<evidence type="ECO:0000313" key="2">
    <source>
        <dbReference type="Proteomes" id="UP001153331"/>
    </source>
</evidence>
<sequence length="531" mass="58335">MPRRSGFSTQSDDTATTTTLPEKVQWPSTFTDGLPLPKIVVFDLDYTLWPFWVDTHVTGPLKATEGGLKVKDRYGEAYGFYNDVGGVLVALKAKNILVGAASRTHAPDLGREMLKLLKIPNSSGSSTRAIDYFDHLQIYPGNKTTHFERIHRDSGIDYEEMLFFDDESRNKNVEVLGFTAAGLKTAMNQRGEMLHDEREETLQRQYEHSHVCQSRQPTGRRHLYNHHKQGGRAWHDGKSRICVSGEAWWLMLRSPKTPSETRPCLTRSARAVKPVTTTIMIQELPQKMPDLRPHTAQRLNISPDNGFRMLRRLQKGIAVPQDNLASATPPSIPLLKMRTSTTSALTLLSMFSATMALPTTDITPRQANACFVIGDTALPGEVADTVTAIQSAITCSNTATTLSNVPDVSSGGATFSAIDFSKSSQTPLEFALSQFATAEPLADTDLQTFQDNLNVYLATEAGIRSVGGNLAIKVPKFFLQMQVSRIQTAQGNPPAAAGQQVDHLRDKVTKNAAGEDKALLDQVVALAAQLQ</sequence>
<keyword evidence="2" id="KW-1185">Reference proteome</keyword>